<keyword evidence="1" id="KW-0812">Transmembrane</keyword>
<keyword evidence="1" id="KW-0472">Membrane</keyword>
<dbReference type="EMBL" id="JAGPXF010000006">
    <property type="protein sequence ID" value="KAH7238432.1"/>
    <property type="molecule type" value="Genomic_DNA"/>
</dbReference>
<dbReference type="PANTHER" id="PTHR35041:SF3">
    <property type="entry name" value="FORMYLMETHIONINE DEFORMYLASE-LIKE PROTEIN"/>
    <property type="match status" value="1"/>
</dbReference>
<dbReference type="PANTHER" id="PTHR35041">
    <property type="entry name" value="MEDIATOR OF RNA POLYMERASE II TRANSCRIPTION SUBUNIT 1"/>
    <property type="match status" value="1"/>
</dbReference>
<reference evidence="2" key="1">
    <citation type="journal article" date="2021" name="Nat. Commun.">
        <title>Genetic determinants of endophytism in the Arabidopsis root mycobiome.</title>
        <authorList>
            <person name="Mesny F."/>
            <person name="Miyauchi S."/>
            <person name="Thiergart T."/>
            <person name="Pickel B."/>
            <person name="Atanasova L."/>
            <person name="Karlsson M."/>
            <person name="Huettel B."/>
            <person name="Barry K.W."/>
            <person name="Haridas S."/>
            <person name="Chen C."/>
            <person name="Bauer D."/>
            <person name="Andreopoulos W."/>
            <person name="Pangilinan J."/>
            <person name="LaButti K."/>
            <person name="Riley R."/>
            <person name="Lipzen A."/>
            <person name="Clum A."/>
            <person name="Drula E."/>
            <person name="Henrissat B."/>
            <person name="Kohler A."/>
            <person name="Grigoriev I.V."/>
            <person name="Martin F.M."/>
            <person name="Hacquard S."/>
        </authorList>
    </citation>
    <scope>NUCLEOTIDE SEQUENCE</scope>
    <source>
        <strain evidence="2">MPI-SDFR-AT-0068</strain>
    </source>
</reference>
<organism evidence="2 3">
    <name type="scientific">Fusarium tricinctum</name>
    <dbReference type="NCBI Taxonomy" id="61284"/>
    <lineage>
        <taxon>Eukaryota</taxon>
        <taxon>Fungi</taxon>
        <taxon>Dikarya</taxon>
        <taxon>Ascomycota</taxon>
        <taxon>Pezizomycotina</taxon>
        <taxon>Sordariomycetes</taxon>
        <taxon>Hypocreomycetidae</taxon>
        <taxon>Hypocreales</taxon>
        <taxon>Nectriaceae</taxon>
        <taxon>Fusarium</taxon>
        <taxon>Fusarium tricinctum species complex</taxon>
    </lineage>
</organism>
<evidence type="ECO:0000313" key="3">
    <source>
        <dbReference type="Proteomes" id="UP000813427"/>
    </source>
</evidence>
<sequence length="192" mass="21491">MDSSAEQPASHIENTPRRDKRATFATDEIMLLSPNEANNTYKSQSLSLCRNTTEPRKAGRHFSGLASIRRKNDNFWKTLHAYSKKLENMCLLAVIGTLFSVGHQLFYLNLNGKEATHQSRMLRYGTIITFCAKASLGTAVAMAFHQRAWQVVRHKTARLETVDSIFTANTDISSLLTWGSIKKAKIGTLLAT</sequence>
<dbReference type="AlphaFoldDB" id="A0A8K0W9E6"/>
<dbReference type="Proteomes" id="UP000813427">
    <property type="component" value="Unassembled WGS sequence"/>
</dbReference>
<evidence type="ECO:0000256" key="1">
    <source>
        <dbReference type="SAM" id="Phobius"/>
    </source>
</evidence>
<feature type="transmembrane region" description="Helical" evidence="1">
    <location>
        <begin position="122"/>
        <end position="144"/>
    </location>
</feature>
<protein>
    <submittedName>
        <fullName evidence="2">Uncharacterized protein</fullName>
    </submittedName>
</protein>
<keyword evidence="3" id="KW-1185">Reference proteome</keyword>
<proteinExistence type="predicted"/>
<name>A0A8K0W9E6_9HYPO</name>
<dbReference type="OrthoDB" id="5340195at2759"/>
<accession>A0A8K0W9E6</accession>
<gene>
    <name evidence="2" type="ORF">BKA59DRAFT_246413</name>
</gene>
<evidence type="ECO:0000313" key="2">
    <source>
        <dbReference type="EMBL" id="KAH7238432.1"/>
    </source>
</evidence>
<keyword evidence="1" id="KW-1133">Transmembrane helix</keyword>
<feature type="transmembrane region" description="Helical" evidence="1">
    <location>
        <begin position="89"/>
        <end position="110"/>
    </location>
</feature>
<comment type="caution">
    <text evidence="2">The sequence shown here is derived from an EMBL/GenBank/DDBJ whole genome shotgun (WGS) entry which is preliminary data.</text>
</comment>